<sequence>MDGSNKVAADSCARKSPVVDMIVTVTSPAGDVSSADELSESMSDRGNTTAEVSEISSPLETNLDEVPNGSIIANGCIMPMLLTHAENAWRAVALFLKFCRSG</sequence>
<dbReference type="EMBL" id="OA882309">
    <property type="protein sequence ID" value="CAD7274592.1"/>
    <property type="molecule type" value="Genomic_DNA"/>
</dbReference>
<reference evidence="2" key="1">
    <citation type="submission" date="2020-11" db="EMBL/GenBank/DDBJ databases">
        <authorList>
            <person name="Tran Van P."/>
        </authorList>
    </citation>
    <scope>NUCLEOTIDE SEQUENCE</scope>
</reference>
<evidence type="ECO:0000256" key="1">
    <source>
        <dbReference type="SAM" id="MobiDB-lite"/>
    </source>
</evidence>
<dbReference type="EMBL" id="CAJPEX010000272">
    <property type="protein sequence ID" value="CAG0914744.1"/>
    <property type="molecule type" value="Genomic_DNA"/>
</dbReference>
<gene>
    <name evidence="2" type="ORF">NMOB1V02_LOCUS2420</name>
</gene>
<feature type="compositionally biased region" description="Polar residues" evidence="1">
    <location>
        <begin position="40"/>
        <end position="56"/>
    </location>
</feature>
<name>A0A7R9BFY4_9CRUS</name>
<accession>A0A7R9BFY4</accession>
<protein>
    <submittedName>
        <fullName evidence="2">Uncharacterized protein</fullName>
    </submittedName>
</protein>
<proteinExistence type="predicted"/>
<dbReference type="AlphaFoldDB" id="A0A7R9BFY4"/>
<feature type="region of interest" description="Disordered" evidence="1">
    <location>
        <begin position="30"/>
        <end position="56"/>
    </location>
</feature>
<keyword evidence="3" id="KW-1185">Reference proteome</keyword>
<evidence type="ECO:0000313" key="2">
    <source>
        <dbReference type="EMBL" id="CAD7274592.1"/>
    </source>
</evidence>
<dbReference type="Proteomes" id="UP000678499">
    <property type="component" value="Unassembled WGS sequence"/>
</dbReference>
<evidence type="ECO:0000313" key="3">
    <source>
        <dbReference type="Proteomes" id="UP000678499"/>
    </source>
</evidence>
<organism evidence="2">
    <name type="scientific">Notodromas monacha</name>
    <dbReference type="NCBI Taxonomy" id="399045"/>
    <lineage>
        <taxon>Eukaryota</taxon>
        <taxon>Metazoa</taxon>
        <taxon>Ecdysozoa</taxon>
        <taxon>Arthropoda</taxon>
        <taxon>Crustacea</taxon>
        <taxon>Oligostraca</taxon>
        <taxon>Ostracoda</taxon>
        <taxon>Podocopa</taxon>
        <taxon>Podocopida</taxon>
        <taxon>Cypridocopina</taxon>
        <taxon>Cypridoidea</taxon>
        <taxon>Cyprididae</taxon>
        <taxon>Notodromas</taxon>
    </lineage>
</organism>